<dbReference type="GO" id="GO:0046677">
    <property type="term" value="P:response to antibiotic"/>
    <property type="evidence" value="ECO:0007669"/>
    <property type="project" value="UniProtKB-KW"/>
</dbReference>
<evidence type="ECO:0000313" key="11">
    <source>
        <dbReference type="Proteomes" id="UP000029914"/>
    </source>
</evidence>
<dbReference type="GO" id="GO:0055085">
    <property type="term" value="P:transmembrane transport"/>
    <property type="evidence" value="ECO:0007669"/>
    <property type="project" value="UniProtKB-ARBA"/>
</dbReference>
<evidence type="ECO:0000256" key="5">
    <source>
        <dbReference type="ARBA" id="ARBA00022840"/>
    </source>
</evidence>
<dbReference type="eggNOG" id="COG1131">
    <property type="taxonomic scope" value="Bacteria"/>
</dbReference>
<dbReference type="OrthoDB" id="9804819at2"/>
<dbReference type="GO" id="GO:0016887">
    <property type="term" value="F:ATP hydrolysis activity"/>
    <property type="evidence" value="ECO:0007669"/>
    <property type="project" value="InterPro"/>
</dbReference>
<protein>
    <submittedName>
        <fullName evidence="10">Sulfate ABC transporter ATPase</fullName>
    </submittedName>
</protein>
<keyword evidence="8" id="KW-0046">Antibiotic resistance</keyword>
<dbReference type="GO" id="GO:0005524">
    <property type="term" value="F:ATP binding"/>
    <property type="evidence" value="ECO:0007669"/>
    <property type="project" value="UniProtKB-KW"/>
</dbReference>
<keyword evidence="11" id="KW-1185">Reference proteome</keyword>
<dbReference type="STRING" id="558173.CDOO_02510"/>
<proteinExistence type="predicted"/>
<dbReference type="SMART" id="SM00382">
    <property type="entry name" value="AAA"/>
    <property type="match status" value="1"/>
</dbReference>
<evidence type="ECO:0000256" key="8">
    <source>
        <dbReference type="ARBA" id="ARBA00023251"/>
    </source>
</evidence>
<dbReference type="KEGG" id="cdo:CDOO_02510"/>
<evidence type="ECO:0000256" key="4">
    <source>
        <dbReference type="ARBA" id="ARBA00022741"/>
    </source>
</evidence>
<feature type="domain" description="ABC transporter" evidence="9">
    <location>
        <begin position="5"/>
        <end position="230"/>
    </location>
</feature>
<dbReference type="InterPro" id="IPR017871">
    <property type="entry name" value="ABC_transporter-like_CS"/>
</dbReference>
<name>A0A097IDP8_9CORY</name>
<evidence type="ECO:0000256" key="2">
    <source>
        <dbReference type="ARBA" id="ARBA00022448"/>
    </source>
</evidence>
<dbReference type="Proteomes" id="UP000029914">
    <property type="component" value="Chromosome"/>
</dbReference>
<dbReference type="InterPro" id="IPR003439">
    <property type="entry name" value="ABC_transporter-like_ATP-bd"/>
</dbReference>
<dbReference type="RefSeq" id="WP_018021350.1">
    <property type="nucleotide sequence ID" value="NZ_AQUX01000002.1"/>
</dbReference>
<dbReference type="CDD" id="cd03230">
    <property type="entry name" value="ABC_DR_subfamily_A"/>
    <property type="match status" value="1"/>
</dbReference>
<sequence length="309" mass="33316">MKNVVSCAAVSRNFGSFTALEDVSFKVREGEIFGVVGPNGAGKTTLLNCLEGLDRPSSGHVEVLGCDPIKDQHSLAQQIGVQLQSAALPPRLTVQDALELYSALYERPRPWRELLKDLGIKDKANARVDRLSGGERQRVFVALALINRPQLAFLDELTTALDPQSRRNMWDTVEHVRDSGATVVLTTHYMEEAERLCDRVAIIDHGRLVALDTVASLIQQHAGETTAKLILSASPSAEFDLNGVPGVTSARTEGRELTIRGTADGLQGVLAALAAHCITVTSMSTTTPGLEDVFLALTGRHITTEEQAA</sequence>
<organism evidence="10 11">
    <name type="scientific">Corynebacterium doosanense CAU 212 = DSM 45436</name>
    <dbReference type="NCBI Taxonomy" id="558173"/>
    <lineage>
        <taxon>Bacteria</taxon>
        <taxon>Bacillati</taxon>
        <taxon>Actinomycetota</taxon>
        <taxon>Actinomycetes</taxon>
        <taxon>Mycobacteriales</taxon>
        <taxon>Corynebacteriaceae</taxon>
        <taxon>Corynebacterium</taxon>
    </lineage>
</organism>
<dbReference type="AlphaFoldDB" id="A0A097IDP8"/>
<evidence type="ECO:0000256" key="1">
    <source>
        <dbReference type="ARBA" id="ARBA00004202"/>
    </source>
</evidence>
<keyword evidence="7" id="KW-0472">Membrane</keyword>
<dbReference type="InterPro" id="IPR050763">
    <property type="entry name" value="ABC_transporter_ATP-binding"/>
</dbReference>
<dbReference type="PROSITE" id="PS50893">
    <property type="entry name" value="ABC_TRANSPORTER_2"/>
    <property type="match status" value="1"/>
</dbReference>
<dbReference type="FunFam" id="3.40.50.300:FF:000589">
    <property type="entry name" value="ABC transporter, ATP-binding subunit"/>
    <property type="match status" value="1"/>
</dbReference>
<dbReference type="SUPFAM" id="SSF52540">
    <property type="entry name" value="P-loop containing nucleoside triphosphate hydrolases"/>
    <property type="match status" value="1"/>
</dbReference>
<keyword evidence="6" id="KW-1278">Translocase</keyword>
<keyword evidence="4" id="KW-0547">Nucleotide-binding</keyword>
<dbReference type="Gene3D" id="3.40.50.300">
    <property type="entry name" value="P-loop containing nucleotide triphosphate hydrolases"/>
    <property type="match status" value="1"/>
</dbReference>
<evidence type="ECO:0000256" key="7">
    <source>
        <dbReference type="ARBA" id="ARBA00023136"/>
    </source>
</evidence>
<evidence type="ECO:0000259" key="9">
    <source>
        <dbReference type="PROSITE" id="PS50893"/>
    </source>
</evidence>
<dbReference type="HOGENOM" id="CLU_000604_1_2_11"/>
<accession>A0A097IDP8</accession>
<evidence type="ECO:0000313" key="10">
    <source>
        <dbReference type="EMBL" id="AIT60252.1"/>
    </source>
</evidence>
<evidence type="ECO:0000256" key="3">
    <source>
        <dbReference type="ARBA" id="ARBA00022475"/>
    </source>
</evidence>
<dbReference type="PANTHER" id="PTHR42711">
    <property type="entry name" value="ABC TRANSPORTER ATP-BINDING PROTEIN"/>
    <property type="match status" value="1"/>
</dbReference>
<dbReference type="Pfam" id="PF00005">
    <property type="entry name" value="ABC_tran"/>
    <property type="match status" value="1"/>
</dbReference>
<gene>
    <name evidence="10" type="ORF">CDOO_02510</name>
</gene>
<dbReference type="InterPro" id="IPR003593">
    <property type="entry name" value="AAA+_ATPase"/>
</dbReference>
<dbReference type="PROSITE" id="PS00211">
    <property type="entry name" value="ABC_TRANSPORTER_1"/>
    <property type="match status" value="1"/>
</dbReference>
<dbReference type="EMBL" id="CP006764">
    <property type="protein sequence ID" value="AIT60252.1"/>
    <property type="molecule type" value="Genomic_DNA"/>
</dbReference>
<dbReference type="InterPro" id="IPR027417">
    <property type="entry name" value="P-loop_NTPase"/>
</dbReference>
<keyword evidence="2" id="KW-0813">Transport</keyword>
<evidence type="ECO:0000256" key="6">
    <source>
        <dbReference type="ARBA" id="ARBA00022967"/>
    </source>
</evidence>
<keyword evidence="5" id="KW-0067">ATP-binding</keyword>
<reference evidence="10 11" key="1">
    <citation type="submission" date="2013-09" db="EMBL/GenBank/DDBJ databases">
        <title>Complete genome sequence of Corynebacterium doosanense CAU 212(T) (=DSM 45436(T)), isolated from activated sludge.</title>
        <authorList>
            <person name="Schaffert L."/>
            <person name="Albersmeier A."/>
            <person name="Kalinowski J."/>
            <person name="Ruckert C."/>
        </authorList>
    </citation>
    <scope>NUCLEOTIDE SEQUENCE [LARGE SCALE GENOMIC DNA]</scope>
    <source>
        <strain evidence="10 11">CAU 212</strain>
    </source>
</reference>
<keyword evidence="3" id="KW-1003">Cell membrane</keyword>
<comment type="subcellular location">
    <subcellularLocation>
        <location evidence="1">Cell membrane</location>
        <topology evidence="1">Peripheral membrane protein</topology>
    </subcellularLocation>
</comment>
<dbReference type="PANTHER" id="PTHR42711:SF16">
    <property type="entry name" value="ABC TRANSPORTER ATP-BINDING PROTEIN"/>
    <property type="match status" value="1"/>
</dbReference>
<dbReference type="GO" id="GO:0005886">
    <property type="term" value="C:plasma membrane"/>
    <property type="evidence" value="ECO:0007669"/>
    <property type="project" value="UniProtKB-SubCell"/>
</dbReference>